<dbReference type="EMBL" id="CASHSV030000409">
    <property type="protein sequence ID" value="CAJ2663678.1"/>
    <property type="molecule type" value="Genomic_DNA"/>
</dbReference>
<gene>
    <name evidence="1" type="ORF">MILVUS5_LOCUS29059</name>
</gene>
<comment type="caution">
    <text evidence="1">The sequence shown here is derived from an EMBL/GenBank/DDBJ whole genome shotgun (WGS) entry which is preliminary data.</text>
</comment>
<protein>
    <submittedName>
        <fullName evidence="1">Uncharacterized protein</fullName>
    </submittedName>
</protein>
<sequence length="373" mass="43488">MAPDRISNLPDSILCHILSFIPTKQAAATSILSTSWKSIWLSALTLDFEDKTFNDFNSFRNAVYRSFAWRKTTLPILSFRIKCSNKNFPNCPNLISKFVYIAMQRNIENLKINVATEFSPCILTCKTLKVLKLKRLKIVEDFSHQLDLPLLKTLHLSKVYFKHHEYLVKFLSCCPILEDLQLKYLTVPDYDVAKEKFKTLPNLIKARVSYYHDSISFTLVCNVKSLHIEFCKWKCCTKLPMFHNLTDMELKFSYASWTNSWWNWLLEMLECCPKLQHFTIEDNVNELGNQSWKDPPKVPKCVSSELRTCCIGGYNGKEFELQFAKYIMQNSKVLHTMTVKCTSSVDMNDMRQIFMKSFSPARDSSKCKLLFVQ</sequence>
<reference evidence="1" key="1">
    <citation type="submission" date="2023-10" db="EMBL/GenBank/DDBJ databases">
        <authorList>
            <person name="Rodriguez Cubillos JULIANA M."/>
            <person name="De Vega J."/>
        </authorList>
    </citation>
    <scope>NUCLEOTIDE SEQUENCE</scope>
</reference>
<organism evidence="1 2">
    <name type="scientific">Trifolium pratense</name>
    <name type="common">Red clover</name>
    <dbReference type="NCBI Taxonomy" id="57577"/>
    <lineage>
        <taxon>Eukaryota</taxon>
        <taxon>Viridiplantae</taxon>
        <taxon>Streptophyta</taxon>
        <taxon>Embryophyta</taxon>
        <taxon>Tracheophyta</taxon>
        <taxon>Spermatophyta</taxon>
        <taxon>Magnoliopsida</taxon>
        <taxon>eudicotyledons</taxon>
        <taxon>Gunneridae</taxon>
        <taxon>Pentapetalae</taxon>
        <taxon>rosids</taxon>
        <taxon>fabids</taxon>
        <taxon>Fabales</taxon>
        <taxon>Fabaceae</taxon>
        <taxon>Papilionoideae</taxon>
        <taxon>50 kb inversion clade</taxon>
        <taxon>NPAAA clade</taxon>
        <taxon>Hologalegina</taxon>
        <taxon>IRL clade</taxon>
        <taxon>Trifolieae</taxon>
        <taxon>Trifolium</taxon>
    </lineage>
</organism>
<evidence type="ECO:0000313" key="1">
    <source>
        <dbReference type="EMBL" id="CAJ2663678.1"/>
    </source>
</evidence>
<accession>A0ACB0L5W2</accession>
<proteinExistence type="predicted"/>
<dbReference type="Proteomes" id="UP001177021">
    <property type="component" value="Unassembled WGS sequence"/>
</dbReference>
<name>A0ACB0L5W2_TRIPR</name>
<evidence type="ECO:0000313" key="2">
    <source>
        <dbReference type="Proteomes" id="UP001177021"/>
    </source>
</evidence>
<keyword evidence="2" id="KW-1185">Reference proteome</keyword>